<sequence length="126" mass="13457">MTGREGRASREPRRKARTGGGRRAGRGDAAATGEQKQGKYRANSGKNWWQLAAARCDGSDLPAQSRVGGRCPRCAAAGIRGEEGGCVSWEERWRDPMAGRGACQQGTEAEGKDSRREGGEPRGHSS</sequence>
<reference evidence="2" key="1">
    <citation type="journal article" date="2022" name="bioRxiv">
        <title>Sequencing and chromosome-scale assembly of the giantPleurodeles waltlgenome.</title>
        <authorList>
            <person name="Brown T."/>
            <person name="Elewa A."/>
            <person name="Iarovenko S."/>
            <person name="Subramanian E."/>
            <person name="Araus A.J."/>
            <person name="Petzold A."/>
            <person name="Susuki M."/>
            <person name="Suzuki K.-i.T."/>
            <person name="Hayashi T."/>
            <person name="Toyoda A."/>
            <person name="Oliveira C."/>
            <person name="Osipova E."/>
            <person name="Leigh N.D."/>
            <person name="Simon A."/>
            <person name="Yun M.H."/>
        </authorList>
    </citation>
    <scope>NUCLEOTIDE SEQUENCE</scope>
    <source>
        <strain evidence="2">20211129_DDA</strain>
        <tissue evidence="2">Liver</tissue>
    </source>
</reference>
<dbReference type="Proteomes" id="UP001066276">
    <property type="component" value="Chromosome 4_2"/>
</dbReference>
<evidence type="ECO:0000256" key="1">
    <source>
        <dbReference type="SAM" id="MobiDB-lite"/>
    </source>
</evidence>
<accession>A0AAV7SER3</accession>
<proteinExistence type="predicted"/>
<organism evidence="2 3">
    <name type="scientific">Pleurodeles waltl</name>
    <name type="common">Iberian ribbed newt</name>
    <dbReference type="NCBI Taxonomy" id="8319"/>
    <lineage>
        <taxon>Eukaryota</taxon>
        <taxon>Metazoa</taxon>
        <taxon>Chordata</taxon>
        <taxon>Craniata</taxon>
        <taxon>Vertebrata</taxon>
        <taxon>Euteleostomi</taxon>
        <taxon>Amphibia</taxon>
        <taxon>Batrachia</taxon>
        <taxon>Caudata</taxon>
        <taxon>Salamandroidea</taxon>
        <taxon>Salamandridae</taxon>
        <taxon>Pleurodelinae</taxon>
        <taxon>Pleurodeles</taxon>
    </lineage>
</organism>
<comment type="caution">
    <text evidence="2">The sequence shown here is derived from an EMBL/GenBank/DDBJ whole genome shotgun (WGS) entry which is preliminary data.</text>
</comment>
<feature type="region of interest" description="Disordered" evidence="1">
    <location>
        <begin position="98"/>
        <end position="126"/>
    </location>
</feature>
<evidence type="ECO:0000313" key="3">
    <source>
        <dbReference type="Proteomes" id="UP001066276"/>
    </source>
</evidence>
<dbReference type="AlphaFoldDB" id="A0AAV7SER3"/>
<protein>
    <submittedName>
        <fullName evidence="2">Uncharacterized protein</fullName>
    </submittedName>
</protein>
<keyword evidence="3" id="KW-1185">Reference proteome</keyword>
<gene>
    <name evidence="2" type="ORF">NDU88_002615</name>
</gene>
<dbReference type="EMBL" id="JANPWB010000008">
    <property type="protein sequence ID" value="KAJ1162139.1"/>
    <property type="molecule type" value="Genomic_DNA"/>
</dbReference>
<evidence type="ECO:0000313" key="2">
    <source>
        <dbReference type="EMBL" id="KAJ1162139.1"/>
    </source>
</evidence>
<name>A0AAV7SER3_PLEWA</name>
<feature type="compositionally biased region" description="Basic and acidic residues" evidence="1">
    <location>
        <begin position="1"/>
        <end position="11"/>
    </location>
</feature>
<feature type="compositionally biased region" description="Basic and acidic residues" evidence="1">
    <location>
        <begin position="109"/>
        <end position="126"/>
    </location>
</feature>
<feature type="region of interest" description="Disordered" evidence="1">
    <location>
        <begin position="1"/>
        <end position="43"/>
    </location>
</feature>